<evidence type="ECO:0000313" key="8">
    <source>
        <dbReference type="Proteomes" id="UP001233172"/>
    </source>
</evidence>
<dbReference type="InterPro" id="IPR036939">
    <property type="entry name" value="Cu2_ascorb_mOase_N_sf"/>
</dbReference>
<evidence type="ECO:0000259" key="5">
    <source>
        <dbReference type="Pfam" id="PF03712"/>
    </source>
</evidence>
<reference evidence="7" key="1">
    <citation type="journal article" date="2023" name="PLoS Negl. Trop. Dis.">
        <title>A genome sequence for Biomphalaria pfeifferi, the major vector snail for the human-infecting parasite Schistosoma mansoni.</title>
        <authorList>
            <person name="Bu L."/>
            <person name="Lu L."/>
            <person name="Laidemitt M.R."/>
            <person name="Zhang S.M."/>
            <person name="Mutuku M."/>
            <person name="Mkoji G."/>
            <person name="Steinauer M."/>
            <person name="Loker E.S."/>
        </authorList>
    </citation>
    <scope>NUCLEOTIDE SEQUENCE</scope>
    <source>
        <strain evidence="7">KasaAsao</strain>
    </source>
</reference>
<keyword evidence="1" id="KW-1015">Disulfide bond</keyword>
<organism evidence="7 8">
    <name type="scientific">Biomphalaria pfeifferi</name>
    <name type="common">Bloodfluke planorb</name>
    <name type="synonym">Freshwater snail</name>
    <dbReference type="NCBI Taxonomy" id="112525"/>
    <lineage>
        <taxon>Eukaryota</taxon>
        <taxon>Metazoa</taxon>
        <taxon>Spiralia</taxon>
        <taxon>Lophotrochozoa</taxon>
        <taxon>Mollusca</taxon>
        <taxon>Gastropoda</taxon>
        <taxon>Heterobranchia</taxon>
        <taxon>Euthyneura</taxon>
        <taxon>Panpulmonata</taxon>
        <taxon>Hygrophila</taxon>
        <taxon>Lymnaeoidea</taxon>
        <taxon>Planorbidae</taxon>
        <taxon>Biomphalaria</taxon>
    </lineage>
</organism>
<dbReference type="Pfam" id="PF03712">
    <property type="entry name" value="Cu2_monoox_C"/>
    <property type="match status" value="1"/>
</dbReference>
<dbReference type="GO" id="GO:0004500">
    <property type="term" value="F:dopamine beta-monooxygenase activity"/>
    <property type="evidence" value="ECO:0007669"/>
    <property type="project" value="InterPro"/>
</dbReference>
<accession>A0AAD8AQD8</accession>
<evidence type="ECO:0000256" key="2">
    <source>
        <dbReference type="ARBA" id="ARBA00023180"/>
    </source>
</evidence>
<name>A0AAD8AQD8_BIOPF</name>
<evidence type="ECO:0000256" key="1">
    <source>
        <dbReference type="ARBA" id="ARBA00023157"/>
    </source>
</evidence>
<proteinExistence type="predicted"/>
<dbReference type="Proteomes" id="UP001233172">
    <property type="component" value="Unassembled WGS sequence"/>
</dbReference>
<evidence type="ECO:0000259" key="4">
    <source>
        <dbReference type="Pfam" id="PF01082"/>
    </source>
</evidence>
<gene>
    <name evidence="7" type="ORF">Bpfe_030563</name>
</gene>
<feature type="chain" id="PRO_5042122172" evidence="3">
    <location>
        <begin position="19"/>
        <end position="574"/>
    </location>
</feature>
<sequence length="574" mass="63235">MSIAVIFSVFLLIPSSWTYPSFQDQVPNGYNVRHPCIPNYRWPGLGHINRNGGGARNVFGQDFNKAGQQWTTALCQLDSDGDGRTNGDELGDPTCVWFPGQIPTRTVDITHPGVCEPMNSSACAGKTSFVSCQLEALDNCPVLNNSDVKTIDLTFTPFTVPETETNYICMTFDLPSDQDYHIIADQPIINNSNVLHHMVLYGYERASIANISYPSSCSMDLDSFTTVIAGWTVGYSGTCYGETVGFRDMLPFSCCSYQSQIHYNNPKHISTYTDASGLRLYYRPARPEVQDLFSFTTGQTFLQLPPGQQRVEQVGVCKGSCTSLLLKQPVYLIIALNHMHYFGRSMKVELFRNGTLIANLTNDEYYSYDSPVVYVHYPPIQVLPGDELVSTCVYSTLTSKKWIYFGEGTTDEMCFGFLKLFPKSALSGLTLSGSCVSRSTLSSCELNLGTPINGCDWKGLSNASNPETFKMATDLSKNCNLDGFCRPECKDLVQNITSGPCFQGQTSQFVKSMLATTKEGLEMLGRLQSCPAGQGDTCPQPTCPNLCDNNGSNYHKVSRALVLVIPFLIVAING</sequence>
<feature type="domain" description="Copper type II ascorbate-dependent monooxygenase N-terminal" evidence="4">
    <location>
        <begin position="152"/>
        <end position="269"/>
    </location>
</feature>
<reference evidence="7" key="2">
    <citation type="submission" date="2023-04" db="EMBL/GenBank/DDBJ databases">
        <authorList>
            <person name="Bu L."/>
            <person name="Lu L."/>
            <person name="Laidemitt M.R."/>
            <person name="Zhang S.M."/>
            <person name="Mutuku M."/>
            <person name="Mkoji G."/>
            <person name="Steinauer M."/>
            <person name="Loker E.S."/>
        </authorList>
    </citation>
    <scope>NUCLEOTIDE SEQUENCE</scope>
    <source>
        <strain evidence="7">KasaAsao</strain>
        <tissue evidence="7">Whole Snail</tissue>
    </source>
</reference>
<dbReference type="EMBL" id="JASAOG010000365">
    <property type="protein sequence ID" value="KAK0040012.1"/>
    <property type="molecule type" value="Genomic_DNA"/>
</dbReference>
<dbReference type="Gene3D" id="2.60.120.230">
    <property type="match status" value="1"/>
</dbReference>
<dbReference type="PANTHER" id="PTHR10157:SF23">
    <property type="entry name" value="MOXD1 HOMOLOG 1"/>
    <property type="match status" value="1"/>
</dbReference>
<protein>
    <submittedName>
        <fullName evidence="7">Tyramine beta-hydroxylase</fullName>
    </submittedName>
</protein>
<evidence type="ECO:0000313" key="7">
    <source>
        <dbReference type="EMBL" id="KAK0040012.1"/>
    </source>
</evidence>
<comment type="caution">
    <text evidence="7">The sequence shown here is derived from an EMBL/GenBank/DDBJ whole genome shotgun (WGS) entry which is preliminary data.</text>
</comment>
<dbReference type="InterPro" id="IPR000323">
    <property type="entry name" value="Cu2_ascorb_mOase_N"/>
</dbReference>
<feature type="domain" description="Temptin Cys/Cys disulfide" evidence="6">
    <location>
        <begin position="18"/>
        <end position="114"/>
    </location>
</feature>
<evidence type="ECO:0000259" key="6">
    <source>
        <dbReference type="Pfam" id="PF24784"/>
    </source>
</evidence>
<dbReference type="InterPro" id="IPR000945">
    <property type="entry name" value="DBH-like"/>
</dbReference>
<dbReference type="InterPro" id="IPR008977">
    <property type="entry name" value="PHM/PNGase_F_dom_sf"/>
</dbReference>
<feature type="signal peptide" evidence="3">
    <location>
        <begin position="1"/>
        <end position="18"/>
    </location>
</feature>
<evidence type="ECO:0000256" key="3">
    <source>
        <dbReference type="SAM" id="SignalP"/>
    </source>
</evidence>
<dbReference type="GO" id="GO:0005507">
    <property type="term" value="F:copper ion binding"/>
    <property type="evidence" value="ECO:0007669"/>
    <property type="project" value="InterPro"/>
</dbReference>
<keyword evidence="8" id="KW-1185">Reference proteome</keyword>
<dbReference type="InterPro" id="IPR057626">
    <property type="entry name" value="S-S_Temptin"/>
</dbReference>
<keyword evidence="2" id="KW-0325">Glycoprotein</keyword>
<feature type="domain" description="Copper type II ascorbate-dependent monooxygenase C-terminal" evidence="5">
    <location>
        <begin position="302"/>
        <end position="426"/>
    </location>
</feature>
<dbReference type="Pfam" id="PF01082">
    <property type="entry name" value="Cu2_monooxygen"/>
    <property type="match status" value="1"/>
</dbReference>
<dbReference type="SUPFAM" id="SSF49742">
    <property type="entry name" value="PHM/PNGase F"/>
    <property type="match status" value="2"/>
</dbReference>
<dbReference type="Gene3D" id="2.60.120.310">
    <property type="entry name" value="Copper type II, ascorbate-dependent monooxygenase, N-terminal domain"/>
    <property type="match status" value="1"/>
</dbReference>
<dbReference type="Pfam" id="PF24784">
    <property type="entry name" value="Temptin_C"/>
    <property type="match status" value="1"/>
</dbReference>
<dbReference type="AlphaFoldDB" id="A0AAD8AQD8"/>
<dbReference type="PANTHER" id="PTHR10157">
    <property type="entry name" value="DOPAMINE BETA HYDROXYLASE RELATED"/>
    <property type="match status" value="1"/>
</dbReference>
<dbReference type="InterPro" id="IPR014784">
    <property type="entry name" value="Cu2_ascorb_mOase-like_C"/>
</dbReference>
<dbReference type="InterPro" id="IPR024548">
    <property type="entry name" value="Cu2_monoox_C"/>
</dbReference>
<keyword evidence="3" id="KW-0732">Signal</keyword>